<dbReference type="Proteomes" id="UP000472335">
    <property type="component" value="Unassembled WGS sequence"/>
</dbReference>
<proteinExistence type="predicted"/>
<keyword evidence="3" id="KW-1185">Reference proteome</keyword>
<keyword evidence="1" id="KW-0732">Signal</keyword>
<organism evidence="2 3">
    <name type="scientific">Streptomyces scabichelini</name>
    <dbReference type="NCBI Taxonomy" id="2711217"/>
    <lineage>
        <taxon>Bacteria</taxon>
        <taxon>Bacillati</taxon>
        <taxon>Actinomycetota</taxon>
        <taxon>Actinomycetes</taxon>
        <taxon>Kitasatosporales</taxon>
        <taxon>Streptomycetaceae</taxon>
        <taxon>Streptomyces</taxon>
    </lineage>
</organism>
<name>A0A6G4VBJ1_9ACTN</name>
<accession>A0A6G4VBJ1</accession>
<comment type="caution">
    <text evidence="2">The sequence shown here is derived from an EMBL/GenBank/DDBJ whole genome shotgun (WGS) entry which is preliminary data.</text>
</comment>
<sequence length="189" mass="20246">MSPKNLGPLLKRSTFTRGMSAAAIVAAALSVSAMTTATPASAAIGPDENVAILPTDDQKVNAAHNGSDKPVRPADSKNGFSLVETWRLTEAEPGSYFLMNQYFGEGTVYLKGGGSVGSAATASSFNINERNAYRWKIVGDRFSAELVNVKSGLRLTYHKAGTGFDTTRFTMDTQFKAGQKFNLKHLSFP</sequence>
<dbReference type="RefSeq" id="WP_165263546.1">
    <property type="nucleotide sequence ID" value="NZ_JAAKZY010000095.1"/>
</dbReference>
<reference evidence="2 3" key="1">
    <citation type="submission" date="2020-02" db="EMBL/GenBank/DDBJ databases">
        <title>Whole-genome analyses of novel actinobacteria.</title>
        <authorList>
            <person name="Sahin N."/>
            <person name="Gencbay T."/>
        </authorList>
    </citation>
    <scope>NUCLEOTIDE SEQUENCE [LARGE SCALE GENOMIC DNA]</scope>
    <source>
        <strain evidence="2 3">HC44</strain>
    </source>
</reference>
<protein>
    <recommendedName>
        <fullName evidence="4">Ricin B lectin domain-containing protein</fullName>
    </recommendedName>
</protein>
<evidence type="ECO:0008006" key="4">
    <source>
        <dbReference type="Google" id="ProtNLM"/>
    </source>
</evidence>
<evidence type="ECO:0000256" key="1">
    <source>
        <dbReference type="SAM" id="SignalP"/>
    </source>
</evidence>
<gene>
    <name evidence="2" type="ORF">G5C60_27115</name>
</gene>
<evidence type="ECO:0000313" key="2">
    <source>
        <dbReference type="EMBL" id="NGO11173.1"/>
    </source>
</evidence>
<feature type="signal peptide" evidence="1">
    <location>
        <begin position="1"/>
        <end position="42"/>
    </location>
</feature>
<dbReference type="AlphaFoldDB" id="A0A6G4VBJ1"/>
<dbReference type="EMBL" id="JAAKZY010000095">
    <property type="protein sequence ID" value="NGO11173.1"/>
    <property type="molecule type" value="Genomic_DNA"/>
</dbReference>
<evidence type="ECO:0000313" key="3">
    <source>
        <dbReference type="Proteomes" id="UP000472335"/>
    </source>
</evidence>
<feature type="chain" id="PRO_5026313574" description="Ricin B lectin domain-containing protein" evidence="1">
    <location>
        <begin position="43"/>
        <end position="189"/>
    </location>
</feature>